<comment type="caution">
    <text evidence="2">The sequence shown here is derived from an EMBL/GenBank/DDBJ whole genome shotgun (WGS) entry which is preliminary data.</text>
</comment>
<dbReference type="Gene3D" id="3.90.226.10">
    <property type="entry name" value="2-enoyl-CoA Hydratase, Chain A, domain 1"/>
    <property type="match status" value="1"/>
</dbReference>
<protein>
    <submittedName>
        <fullName evidence="2">Enoyl-CoA hydratase-related protein</fullName>
    </submittedName>
</protein>
<dbReference type="PANTHER" id="PTHR43802:SF1">
    <property type="entry name" value="IP11341P-RELATED"/>
    <property type="match status" value="1"/>
</dbReference>
<dbReference type="InterPro" id="IPR029045">
    <property type="entry name" value="ClpP/crotonase-like_dom_sf"/>
</dbReference>
<dbReference type="InterPro" id="IPR001753">
    <property type="entry name" value="Enoyl-CoA_hydra/iso"/>
</dbReference>
<organism evidence="2 3">
    <name type="scientific">Camelimonas fluminis</name>
    <dbReference type="NCBI Taxonomy" id="1576911"/>
    <lineage>
        <taxon>Bacteria</taxon>
        <taxon>Pseudomonadati</taxon>
        <taxon>Pseudomonadota</taxon>
        <taxon>Alphaproteobacteria</taxon>
        <taxon>Hyphomicrobiales</taxon>
        <taxon>Chelatococcaceae</taxon>
        <taxon>Camelimonas</taxon>
    </lineage>
</organism>
<accession>A0ABV7UG99</accession>
<reference evidence="3" key="1">
    <citation type="journal article" date="2019" name="Int. J. Syst. Evol. Microbiol.">
        <title>The Global Catalogue of Microorganisms (GCM) 10K type strain sequencing project: providing services to taxonomists for standard genome sequencing and annotation.</title>
        <authorList>
            <consortium name="The Broad Institute Genomics Platform"/>
            <consortium name="The Broad Institute Genome Sequencing Center for Infectious Disease"/>
            <person name="Wu L."/>
            <person name="Ma J."/>
        </authorList>
    </citation>
    <scope>NUCLEOTIDE SEQUENCE [LARGE SCALE GENOMIC DNA]</scope>
    <source>
        <strain evidence="3">KCTC 42282</strain>
    </source>
</reference>
<dbReference type="RefSeq" id="WP_191320473.1">
    <property type="nucleotide sequence ID" value="NZ_BNCG01000018.1"/>
</dbReference>
<dbReference type="Proteomes" id="UP001595704">
    <property type="component" value="Unassembled WGS sequence"/>
</dbReference>
<gene>
    <name evidence="2" type="ORF">ACFONL_08190</name>
</gene>
<dbReference type="SUPFAM" id="SSF52096">
    <property type="entry name" value="ClpP/crotonase"/>
    <property type="match status" value="1"/>
</dbReference>
<name>A0ABV7UG99_9HYPH</name>
<evidence type="ECO:0000313" key="2">
    <source>
        <dbReference type="EMBL" id="MFC3637363.1"/>
    </source>
</evidence>
<evidence type="ECO:0000256" key="1">
    <source>
        <dbReference type="ARBA" id="ARBA00005254"/>
    </source>
</evidence>
<evidence type="ECO:0000313" key="3">
    <source>
        <dbReference type="Proteomes" id="UP001595704"/>
    </source>
</evidence>
<dbReference type="Pfam" id="PF00378">
    <property type="entry name" value="ECH_1"/>
    <property type="match status" value="1"/>
</dbReference>
<comment type="similarity">
    <text evidence="1">Belongs to the enoyl-CoA hydratase/isomerase family.</text>
</comment>
<sequence length="289" mass="31707">MTDATRPDEILLVDAPAPKVRRLTLNRPHKRNALSNQLRAAILEALEAADRDPDVHVVILRGAGPCFSSGYDLSAENATGQPFHTAGGPGQWPRHVVEGWTRIWDLQKPVIAQVHGYCLAGGSELAACCDLVYVADDAQIGYPPTRLMSPPDNQFHPWLVGMRRAMEMYLTGDSISGVEAAREGFANRAWPADELDARVLEMAQRVALTPPELQQINKRAVHRAMEHMGLRAGIRAGTELQALAMTTEASRAYFSRFRRDGSSVAQLLSERDAAFGDYRTQADGPDEPA</sequence>
<proteinExistence type="inferred from homology"/>
<dbReference type="CDD" id="cd06558">
    <property type="entry name" value="crotonase-like"/>
    <property type="match status" value="1"/>
</dbReference>
<dbReference type="EMBL" id="JBHRYC010000037">
    <property type="protein sequence ID" value="MFC3637363.1"/>
    <property type="molecule type" value="Genomic_DNA"/>
</dbReference>
<keyword evidence="3" id="KW-1185">Reference proteome</keyword>
<dbReference type="PANTHER" id="PTHR43802">
    <property type="entry name" value="ENOYL-COA HYDRATASE"/>
    <property type="match status" value="1"/>
</dbReference>